<feature type="region of interest" description="Disordered" evidence="2">
    <location>
        <begin position="336"/>
        <end position="355"/>
    </location>
</feature>
<dbReference type="GO" id="GO:0003676">
    <property type="term" value="F:nucleic acid binding"/>
    <property type="evidence" value="ECO:0007669"/>
    <property type="project" value="InterPro"/>
</dbReference>
<dbReference type="EMBL" id="OZ034822">
    <property type="protein sequence ID" value="CAL1414072.1"/>
    <property type="molecule type" value="Genomic_DNA"/>
</dbReference>
<feature type="region of interest" description="Disordered" evidence="2">
    <location>
        <begin position="33"/>
        <end position="53"/>
    </location>
</feature>
<dbReference type="PROSITE" id="PS50158">
    <property type="entry name" value="ZF_CCHC"/>
    <property type="match status" value="1"/>
</dbReference>
<dbReference type="PANTHER" id="PTHR31286:SF99">
    <property type="entry name" value="DUF4283 DOMAIN-CONTAINING PROTEIN"/>
    <property type="match status" value="1"/>
</dbReference>
<reference evidence="4 5" key="1">
    <citation type="submission" date="2024-04" db="EMBL/GenBank/DDBJ databases">
        <authorList>
            <person name="Fracassetti M."/>
        </authorList>
    </citation>
    <scope>NUCLEOTIDE SEQUENCE [LARGE SCALE GENOMIC DNA]</scope>
</reference>
<name>A0AAV2GUL9_9ROSI</name>
<dbReference type="GO" id="GO:0008270">
    <property type="term" value="F:zinc ion binding"/>
    <property type="evidence" value="ECO:0007669"/>
    <property type="project" value="UniProtKB-KW"/>
</dbReference>
<dbReference type="InterPro" id="IPR025558">
    <property type="entry name" value="DUF4283"/>
</dbReference>
<gene>
    <name evidence="4" type="ORF">LTRI10_LOCUS53259</name>
</gene>
<dbReference type="PANTHER" id="PTHR31286">
    <property type="entry name" value="GLYCINE-RICH CELL WALL STRUCTURAL PROTEIN 1.8-LIKE"/>
    <property type="match status" value="1"/>
</dbReference>
<proteinExistence type="predicted"/>
<dbReference type="Pfam" id="PF14111">
    <property type="entry name" value="DUF4283"/>
    <property type="match status" value="1"/>
</dbReference>
<sequence length="355" mass="39372">MLPTLSGDTELLSKNTSMIAPVEMLVDNTATNNQQMTPQSGADLSNDFSSGGQPNRVGINDAQQTGSIPMAPSAAYASTTHVQTFSYANVVSGGTSLNGASPSNTQWTPVGEHDLIPGERNGEPALRVSTEFKNRLCAPWHRTLVVRLLGIKVGFNTLCSRLRAQWRPTGTMEIRDLDEDCYLVKLNNDQDYFKALTDGPWVIFYHYLVVQQWTPKFKLSDPLPKTMIVWVQLPALKIHFYHKEVLTSLGNLIGRTIKLDYHTLTQQRAKFARLAVEVDLSKPLVPRIWLDDDWQKVEYENLPMVCFDCGKIGHQSTACPLLRPVPMTTIVTAGGEESQLVPAEESSETKPGFGP</sequence>
<dbReference type="AlphaFoldDB" id="A0AAV2GUL9"/>
<dbReference type="InterPro" id="IPR001878">
    <property type="entry name" value="Znf_CCHC"/>
</dbReference>
<dbReference type="InterPro" id="IPR036875">
    <property type="entry name" value="Znf_CCHC_sf"/>
</dbReference>
<feature type="domain" description="CCHC-type" evidence="3">
    <location>
        <begin position="306"/>
        <end position="320"/>
    </location>
</feature>
<protein>
    <recommendedName>
        <fullName evidence="3">CCHC-type domain-containing protein</fullName>
    </recommendedName>
</protein>
<evidence type="ECO:0000256" key="1">
    <source>
        <dbReference type="PROSITE-ProRule" id="PRU00047"/>
    </source>
</evidence>
<evidence type="ECO:0000256" key="2">
    <source>
        <dbReference type="SAM" id="MobiDB-lite"/>
    </source>
</evidence>
<evidence type="ECO:0000259" key="3">
    <source>
        <dbReference type="PROSITE" id="PS50158"/>
    </source>
</evidence>
<dbReference type="InterPro" id="IPR040256">
    <property type="entry name" value="At4g02000-like"/>
</dbReference>
<keyword evidence="1" id="KW-0479">Metal-binding</keyword>
<accession>A0AAV2GUL9</accession>
<organism evidence="4 5">
    <name type="scientific">Linum trigynum</name>
    <dbReference type="NCBI Taxonomy" id="586398"/>
    <lineage>
        <taxon>Eukaryota</taxon>
        <taxon>Viridiplantae</taxon>
        <taxon>Streptophyta</taxon>
        <taxon>Embryophyta</taxon>
        <taxon>Tracheophyta</taxon>
        <taxon>Spermatophyta</taxon>
        <taxon>Magnoliopsida</taxon>
        <taxon>eudicotyledons</taxon>
        <taxon>Gunneridae</taxon>
        <taxon>Pentapetalae</taxon>
        <taxon>rosids</taxon>
        <taxon>fabids</taxon>
        <taxon>Malpighiales</taxon>
        <taxon>Linaceae</taxon>
        <taxon>Linum</taxon>
    </lineage>
</organism>
<keyword evidence="5" id="KW-1185">Reference proteome</keyword>
<dbReference type="SUPFAM" id="SSF57756">
    <property type="entry name" value="Retrovirus zinc finger-like domains"/>
    <property type="match status" value="1"/>
</dbReference>
<dbReference type="Proteomes" id="UP001497516">
    <property type="component" value="Chromosome 9"/>
</dbReference>
<keyword evidence="1" id="KW-0862">Zinc</keyword>
<evidence type="ECO:0000313" key="5">
    <source>
        <dbReference type="Proteomes" id="UP001497516"/>
    </source>
</evidence>
<keyword evidence="1" id="KW-0863">Zinc-finger</keyword>
<evidence type="ECO:0000313" key="4">
    <source>
        <dbReference type="EMBL" id="CAL1414072.1"/>
    </source>
</evidence>